<dbReference type="InterPro" id="IPR006085">
    <property type="entry name" value="XPG_DNA_repair_N"/>
</dbReference>
<protein>
    <submittedName>
        <fullName evidence="5">Posttranscriptional regulation nuclease</fullName>
    </submittedName>
</protein>
<dbReference type="PANTHER" id="PTHR11081">
    <property type="entry name" value="FLAP ENDONUCLEASE FAMILY MEMBER"/>
    <property type="match status" value="1"/>
</dbReference>
<organism evidence="5 6">
    <name type="scientific">Ascosphaera apis ARSEF 7405</name>
    <dbReference type="NCBI Taxonomy" id="392613"/>
    <lineage>
        <taxon>Eukaryota</taxon>
        <taxon>Fungi</taxon>
        <taxon>Dikarya</taxon>
        <taxon>Ascomycota</taxon>
        <taxon>Pezizomycotina</taxon>
        <taxon>Eurotiomycetes</taxon>
        <taxon>Eurotiomycetidae</taxon>
        <taxon>Onygenales</taxon>
        <taxon>Ascosphaeraceae</taxon>
        <taxon>Ascosphaera</taxon>
    </lineage>
</organism>
<dbReference type="Proteomes" id="UP000242877">
    <property type="component" value="Unassembled WGS sequence"/>
</dbReference>
<gene>
    <name evidence="5" type="ORF">AAP_02325</name>
</gene>
<dbReference type="OrthoDB" id="17262at2759"/>
<keyword evidence="1" id="KW-0810">Translation regulation</keyword>
<dbReference type="SMART" id="SM00485">
    <property type="entry name" value="XPGN"/>
    <property type="match status" value="1"/>
</dbReference>
<feature type="domain" description="XPG N-terminal" evidence="4">
    <location>
        <begin position="1"/>
        <end position="105"/>
    </location>
</feature>
<dbReference type="VEuPathDB" id="FungiDB:AAP_02325"/>
<dbReference type="GO" id="GO:0006417">
    <property type="term" value="P:regulation of translation"/>
    <property type="evidence" value="ECO:0007669"/>
    <property type="project" value="UniProtKB-KW"/>
</dbReference>
<dbReference type="Pfam" id="PF00752">
    <property type="entry name" value="XPG_N"/>
    <property type="match status" value="1"/>
</dbReference>
<proteinExistence type="inferred from homology"/>
<evidence type="ECO:0000256" key="3">
    <source>
        <dbReference type="SAM" id="MobiDB-lite"/>
    </source>
</evidence>
<dbReference type="GO" id="GO:0003730">
    <property type="term" value="F:mRNA 3'-UTR binding"/>
    <property type="evidence" value="ECO:0007669"/>
    <property type="project" value="TreeGrafter"/>
</dbReference>
<comment type="caution">
    <text evidence="5">The sequence shown here is derived from an EMBL/GenBank/DDBJ whole genome shotgun (WGS) entry which is preliminary data.</text>
</comment>
<dbReference type="Pfam" id="PF12247">
    <property type="entry name" value="MKT1_N"/>
    <property type="match status" value="1"/>
</dbReference>
<dbReference type="CDD" id="cd09858">
    <property type="entry name" value="PIN_MKT1"/>
    <property type="match status" value="1"/>
</dbReference>
<dbReference type="InterPro" id="IPR029060">
    <property type="entry name" value="PIN-like_dom_sf"/>
</dbReference>
<keyword evidence="6" id="KW-1185">Reference proteome</keyword>
<evidence type="ECO:0000313" key="6">
    <source>
        <dbReference type="Proteomes" id="UP000242877"/>
    </source>
</evidence>
<comment type="similarity">
    <text evidence="2">Belongs to the XPG/RAD2 endonuclease family.</text>
</comment>
<dbReference type="GO" id="GO:0004518">
    <property type="term" value="F:nuclease activity"/>
    <property type="evidence" value="ECO:0007669"/>
    <property type="project" value="InterPro"/>
</dbReference>
<dbReference type="InterPro" id="IPR006084">
    <property type="entry name" value="XPG/Rad2"/>
</dbReference>
<dbReference type="PRINTS" id="PR00853">
    <property type="entry name" value="XPGRADSUPER"/>
</dbReference>
<dbReference type="Pfam" id="PF12246">
    <property type="entry name" value="MKT1_C"/>
    <property type="match status" value="1"/>
</dbReference>
<dbReference type="Gene3D" id="3.40.50.1010">
    <property type="entry name" value="5'-nuclease"/>
    <property type="match status" value="1"/>
</dbReference>
<name>A0A162IHI8_9EURO</name>
<dbReference type="InterPro" id="IPR022040">
    <property type="entry name" value="MKT1_N"/>
</dbReference>
<dbReference type="PANTHER" id="PTHR11081:SF32">
    <property type="entry name" value="POST-TRANSCRIPTIONAL REGULATOR MKT1"/>
    <property type="match status" value="1"/>
</dbReference>
<dbReference type="InterPro" id="IPR022039">
    <property type="entry name" value="MKT1_C"/>
</dbReference>
<evidence type="ECO:0000256" key="1">
    <source>
        <dbReference type="ARBA" id="ARBA00022845"/>
    </source>
</evidence>
<evidence type="ECO:0000259" key="4">
    <source>
        <dbReference type="SMART" id="SM00485"/>
    </source>
</evidence>
<dbReference type="SUPFAM" id="SSF88723">
    <property type="entry name" value="PIN domain-like"/>
    <property type="match status" value="1"/>
</dbReference>
<reference evidence="5 6" key="1">
    <citation type="journal article" date="2016" name="Genome Biol. Evol.">
        <title>Divergent and convergent evolution of fungal pathogenicity.</title>
        <authorList>
            <person name="Shang Y."/>
            <person name="Xiao G."/>
            <person name="Zheng P."/>
            <person name="Cen K."/>
            <person name="Zhan S."/>
            <person name="Wang C."/>
        </authorList>
    </citation>
    <scope>NUCLEOTIDE SEQUENCE [LARGE SCALE GENOMIC DNA]</scope>
    <source>
        <strain evidence="5 6">ARSEF 7405</strain>
    </source>
</reference>
<evidence type="ECO:0000256" key="2">
    <source>
        <dbReference type="ARBA" id="ARBA00024023"/>
    </source>
</evidence>
<accession>A0A162IHI8</accession>
<sequence>MSITWLEEWASSRGLLQSLPLQTLSNTSLGVDASFFLYQHLNHDSSKEPLLPALGGFPFSLKANIERELRILRDNAVHLVFVFNGLETECQRKESERVDSPKERETAKQVERAWELYAKGDAVQVVEVFSSAGETKPEHLYKFLQRILEAEGVEYLVAPYAATAQLSYLYNGPKQFIDSIYGPTDTFLLKGVDKIILHLDLNSANSSSSSTSSTDSGSSFTYLTRASCQEEMGRLTDDQFTEFALLLGSPYLPMFPPFKLIAFPPSSSSATSSAASKSTPSSSLLSNKKPGSHSAESSSGSSSAIPSNIINCYRDALAMFNSASRSALTLCSQFEDQSRNEEPLYSDLYKRAFMTVRHHVILDIDGHVTPLEADSHSSDLHELIGQRLPEELYYYISKGVIDGHNVPSWLTSGEIRLELPLGADDTPAYRDLVMNKLSGIRNIAIRLLSSNLHRFYQTKRITVTPWWATGNGKEDSKRSGSSASGAKDSNDVTVVNLKDVPSMRESVSTWRVHKNELPESMKKMGGKKDSNWGFFEPALKAVKDPTFALLSCAGDAAERPVTEINEILANVSWRFLQIRGYLNEKHDPTPWGLALLSALQARPPPLDTSAREYEEAVFLGIELVRLGALNGKDVLPGTPTGATMSDADKKYIALISRAATIGKLRHQPIGYSGPLNRQTLAFRSQISAVRKTLRDLIEVVYVNMLLNGDVDRSLAIPYGRVSLELPFINDNDCGLGLAVRTYLETLHLTDYVDPTKEEVRKEVKEKGQKWFNYIDSFSGSLDTGFRIWEAIYEGVRAAGEGGMVTKDEMKDWEAAEKWLTDRR</sequence>
<evidence type="ECO:0000313" key="5">
    <source>
        <dbReference type="EMBL" id="KZZ93533.1"/>
    </source>
</evidence>
<feature type="region of interest" description="Disordered" evidence="3">
    <location>
        <begin position="272"/>
        <end position="303"/>
    </location>
</feature>
<dbReference type="AlphaFoldDB" id="A0A162IHI8"/>
<dbReference type="EMBL" id="AZGZ01000008">
    <property type="protein sequence ID" value="KZZ93533.1"/>
    <property type="molecule type" value="Genomic_DNA"/>
</dbReference>